<organism evidence="2 3">
    <name type="scientific">Candidatus Promineifilum breve</name>
    <dbReference type="NCBI Taxonomy" id="1806508"/>
    <lineage>
        <taxon>Bacteria</taxon>
        <taxon>Bacillati</taxon>
        <taxon>Chloroflexota</taxon>
        <taxon>Ardenticatenia</taxon>
        <taxon>Candidatus Promineifilales</taxon>
        <taxon>Candidatus Promineifilaceae</taxon>
        <taxon>Candidatus Promineifilum</taxon>
    </lineage>
</organism>
<dbReference type="RefSeq" id="WP_095042221.1">
    <property type="nucleotide sequence ID" value="NZ_LN890655.1"/>
</dbReference>
<protein>
    <submittedName>
        <fullName evidence="2">Metallophosphoesterase</fullName>
    </submittedName>
</protein>
<dbReference type="Gene3D" id="3.60.21.10">
    <property type="match status" value="1"/>
</dbReference>
<accession>A0A160T2F4</accession>
<evidence type="ECO:0000259" key="1">
    <source>
        <dbReference type="Pfam" id="PF00149"/>
    </source>
</evidence>
<dbReference type="Pfam" id="PF00149">
    <property type="entry name" value="Metallophos"/>
    <property type="match status" value="1"/>
</dbReference>
<sequence>MYVIGDVHGQYDKMTAALCAAGLIDQAHQWRGGAAVLWFMGDYFDRGPDGIAAIDLIMALQTEATAAGGRVGALIGNHDVLILAAQRFAERPSGGPGGTFLSAWRQNGGEEQDLARLTPARADWLRALPALALDGGRLLAHADATFYQVYGRTVAAVNRRIRDILHSHDDRAWDQLLDYFSQRRAFQDRDLGPARVGRVLALYGGRQLVHGHTPIAKLAGCAPRDVDGPLVYAGGLAIDVDAGMYLGGRGFAACLPEEEK</sequence>
<gene>
    <name evidence="2" type="ORF">CFX0092_A0752</name>
</gene>
<dbReference type="KEGG" id="pbf:CFX0092_A0752"/>
<reference evidence="2" key="1">
    <citation type="submission" date="2016-01" db="EMBL/GenBank/DDBJ databases">
        <authorList>
            <person name="Mcilroy J.S."/>
            <person name="Karst M S."/>
            <person name="Albertsen M."/>
        </authorList>
    </citation>
    <scope>NUCLEOTIDE SEQUENCE</scope>
    <source>
        <strain evidence="2">Cfx-K</strain>
    </source>
</reference>
<dbReference type="PANTHER" id="PTHR46546:SF4">
    <property type="entry name" value="SHEWANELLA-LIKE PROTEIN PHOSPHATASE 1"/>
    <property type="match status" value="1"/>
</dbReference>
<dbReference type="EMBL" id="LN890655">
    <property type="protein sequence ID" value="CUS02630.2"/>
    <property type="molecule type" value="Genomic_DNA"/>
</dbReference>
<dbReference type="Proteomes" id="UP000215027">
    <property type="component" value="Chromosome I"/>
</dbReference>
<dbReference type="InterPro" id="IPR029052">
    <property type="entry name" value="Metallo-depent_PP-like"/>
</dbReference>
<keyword evidence="3" id="KW-1185">Reference proteome</keyword>
<proteinExistence type="predicted"/>
<dbReference type="InterPro" id="IPR004843">
    <property type="entry name" value="Calcineurin-like_PHP"/>
</dbReference>
<dbReference type="PANTHER" id="PTHR46546">
    <property type="entry name" value="SHEWANELLA-LIKE PROTEIN PHOSPHATASE 1"/>
    <property type="match status" value="1"/>
</dbReference>
<dbReference type="AlphaFoldDB" id="A0A160T2F4"/>
<feature type="domain" description="Calcineurin-like phosphoesterase" evidence="1">
    <location>
        <begin position="2"/>
        <end position="214"/>
    </location>
</feature>
<evidence type="ECO:0000313" key="3">
    <source>
        <dbReference type="Proteomes" id="UP000215027"/>
    </source>
</evidence>
<dbReference type="GO" id="GO:0016787">
    <property type="term" value="F:hydrolase activity"/>
    <property type="evidence" value="ECO:0007669"/>
    <property type="project" value="InterPro"/>
</dbReference>
<dbReference type="SUPFAM" id="SSF56300">
    <property type="entry name" value="Metallo-dependent phosphatases"/>
    <property type="match status" value="1"/>
</dbReference>
<name>A0A160T2F4_9CHLR</name>
<dbReference type="OrthoDB" id="384253at2"/>
<evidence type="ECO:0000313" key="2">
    <source>
        <dbReference type="EMBL" id="CUS02630.2"/>
    </source>
</evidence>